<organism evidence="2 3">
    <name type="scientific">Eiseniibacteriota bacterium</name>
    <dbReference type="NCBI Taxonomy" id="2212470"/>
    <lineage>
        <taxon>Bacteria</taxon>
        <taxon>Candidatus Eiseniibacteriota</taxon>
    </lineage>
</organism>
<dbReference type="Proteomes" id="UP000319771">
    <property type="component" value="Unassembled WGS sequence"/>
</dbReference>
<feature type="region of interest" description="Disordered" evidence="1">
    <location>
        <begin position="50"/>
        <end position="74"/>
    </location>
</feature>
<name>A0A538U4N0_UNCEI</name>
<comment type="caution">
    <text evidence="2">The sequence shown here is derived from an EMBL/GenBank/DDBJ whole genome shotgun (WGS) entry which is preliminary data.</text>
</comment>
<gene>
    <name evidence="2" type="ORF">E6K81_11655</name>
</gene>
<evidence type="ECO:0000313" key="2">
    <source>
        <dbReference type="EMBL" id="TMQ70833.1"/>
    </source>
</evidence>
<feature type="compositionally biased region" description="Basic and acidic residues" evidence="1">
    <location>
        <begin position="50"/>
        <end position="67"/>
    </location>
</feature>
<dbReference type="AlphaFoldDB" id="A0A538U4N0"/>
<evidence type="ECO:0000256" key="1">
    <source>
        <dbReference type="SAM" id="MobiDB-lite"/>
    </source>
</evidence>
<feature type="region of interest" description="Disordered" evidence="1">
    <location>
        <begin position="112"/>
        <end position="139"/>
    </location>
</feature>
<dbReference type="EMBL" id="VBPB01000199">
    <property type="protein sequence ID" value="TMQ70833.1"/>
    <property type="molecule type" value="Genomic_DNA"/>
</dbReference>
<protein>
    <submittedName>
        <fullName evidence="2">Uncharacterized protein</fullName>
    </submittedName>
</protein>
<accession>A0A538U4N0</accession>
<sequence length="139" mass="14140">MDLRTIVRSLHRPSAGLLALALGANLASMGSGIPCLADCLARAETRALGRPTARDADGCGDDGDRAGGHGHCPRATVCDQDPTAAEVVRPTSAAPPILAVAILHGDAGVRATPGASPARRHAALDRGPPIPPAFEIHRP</sequence>
<proteinExistence type="predicted"/>
<evidence type="ECO:0000313" key="3">
    <source>
        <dbReference type="Proteomes" id="UP000319771"/>
    </source>
</evidence>
<reference evidence="2 3" key="1">
    <citation type="journal article" date="2019" name="Nat. Microbiol.">
        <title>Mediterranean grassland soil C-N compound turnover is dependent on rainfall and depth, and is mediated by genomically divergent microorganisms.</title>
        <authorList>
            <person name="Diamond S."/>
            <person name="Andeer P.F."/>
            <person name="Li Z."/>
            <person name="Crits-Christoph A."/>
            <person name="Burstein D."/>
            <person name="Anantharaman K."/>
            <person name="Lane K.R."/>
            <person name="Thomas B.C."/>
            <person name="Pan C."/>
            <person name="Northen T.R."/>
            <person name="Banfield J.F."/>
        </authorList>
    </citation>
    <scope>NUCLEOTIDE SEQUENCE [LARGE SCALE GENOMIC DNA]</scope>
    <source>
        <strain evidence="2">WS_11</strain>
    </source>
</reference>